<comment type="caution">
    <text evidence="3">The sequence shown here is derived from an EMBL/GenBank/DDBJ whole genome shotgun (WGS) entry which is preliminary data.</text>
</comment>
<feature type="compositionally biased region" description="Basic and acidic residues" evidence="1">
    <location>
        <begin position="64"/>
        <end position="73"/>
    </location>
</feature>
<evidence type="ECO:0000256" key="2">
    <source>
        <dbReference type="SAM" id="SignalP"/>
    </source>
</evidence>
<evidence type="ECO:0000313" key="3">
    <source>
        <dbReference type="EMBL" id="KAK3801697.1"/>
    </source>
</evidence>
<dbReference type="AlphaFoldDB" id="A0AAE1B8V1"/>
<evidence type="ECO:0000313" key="4">
    <source>
        <dbReference type="Proteomes" id="UP001283361"/>
    </source>
</evidence>
<reference evidence="3" key="1">
    <citation type="journal article" date="2023" name="G3 (Bethesda)">
        <title>A reference genome for the long-term kleptoplast-retaining sea slug Elysia crispata morphotype clarki.</title>
        <authorList>
            <person name="Eastman K.E."/>
            <person name="Pendleton A.L."/>
            <person name="Shaikh M.A."/>
            <person name="Suttiyut T."/>
            <person name="Ogas R."/>
            <person name="Tomko P."/>
            <person name="Gavelis G."/>
            <person name="Widhalm J.R."/>
            <person name="Wisecaver J.H."/>
        </authorList>
    </citation>
    <scope>NUCLEOTIDE SEQUENCE</scope>
    <source>
        <strain evidence="3">ECLA1</strain>
    </source>
</reference>
<accession>A0AAE1B8V1</accession>
<protein>
    <recommendedName>
        <fullName evidence="5">Secreted protein</fullName>
    </recommendedName>
</protein>
<evidence type="ECO:0008006" key="5">
    <source>
        <dbReference type="Google" id="ProtNLM"/>
    </source>
</evidence>
<sequence>MILFSVLFMNSMISVISRMQSQASSNTYHETQQSLTGEAQSSPLVSACKRHPSTRGFSLSTKSGKKDNKVLNE</sequence>
<organism evidence="3 4">
    <name type="scientific">Elysia crispata</name>
    <name type="common">lettuce slug</name>
    <dbReference type="NCBI Taxonomy" id="231223"/>
    <lineage>
        <taxon>Eukaryota</taxon>
        <taxon>Metazoa</taxon>
        <taxon>Spiralia</taxon>
        <taxon>Lophotrochozoa</taxon>
        <taxon>Mollusca</taxon>
        <taxon>Gastropoda</taxon>
        <taxon>Heterobranchia</taxon>
        <taxon>Euthyneura</taxon>
        <taxon>Panpulmonata</taxon>
        <taxon>Sacoglossa</taxon>
        <taxon>Placobranchoidea</taxon>
        <taxon>Plakobranchidae</taxon>
        <taxon>Elysia</taxon>
    </lineage>
</organism>
<feature type="chain" id="PRO_5042221789" description="Secreted protein" evidence="2">
    <location>
        <begin position="19"/>
        <end position="73"/>
    </location>
</feature>
<name>A0AAE1B8V1_9GAST</name>
<gene>
    <name evidence="3" type="ORF">RRG08_033883</name>
</gene>
<feature type="compositionally biased region" description="Polar residues" evidence="1">
    <location>
        <begin position="22"/>
        <end position="44"/>
    </location>
</feature>
<keyword evidence="4" id="KW-1185">Reference proteome</keyword>
<evidence type="ECO:0000256" key="1">
    <source>
        <dbReference type="SAM" id="MobiDB-lite"/>
    </source>
</evidence>
<dbReference type="EMBL" id="JAWDGP010000286">
    <property type="protein sequence ID" value="KAK3801697.1"/>
    <property type="molecule type" value="Genomic_DNA"/>
</dbReference>
<feature type="signal peptide" evidence="2">
    <location>
        <begin position="1"/>
        <end position="18"/>
    </location>
</feature>
<proteinExistence type="predicted"/>
<dbReference type="Proteomes" id="UP001283361">
    <property type="component" value="Unassembled WGS sequence"/>
</dbReference>
<keyword evidence="2" id="KW-0732">Signal</keyword>
<feature type="region of interest" description="Disordered" evidence="1">
    <location>
        <begin position="22"/>
        <end position="73"/>
    </location>
</feature>